<sequence>MQSLNATINKNCSCGRRIEGDYELCGVCKSKKLTPSCRHYTELEKTCTVPYCLLHDRPIMSFGYYKCRECEEKEVIK</sequence>
<evidence type="ECO:0000313" key="2">
    <source>
        <dbReference type="Proteomes" id="UP000093514"/>
    </source>
</evidence>
<dbReference type="OrthoDB" id="9962403at2"/>
<evidence type="ECO:0000313" key="1">
    <source>
        <dbReference type="EMBL" id="OCL28646.1"/>
    </source>
</evidence>
<dbReference type="AlphaFoldDB" id="A0A1C0ADG1"/>
<dbReference type="Proteomes" id="UP000093514">
    <property type="component" value="Unassembled WGS sequence"/>
</dbReference>
<reference evidence="2" key="1">
    <citation type="submission" date="2016-07" db="EMBL/GenBank/DDBJ databases">
        <authorList>
            <person name="Florea S."/>
            <person name="Webb J.S."/>
            <person name="Jaromczyk J."/>
            <person name="Schardl C.L."/>
        </authorList>
    </citation>
    <scope>NUCLEOTIDE SEQUENCE [LARGE SCALE GENOMIC DNA]</scope>
    <source>
        <strain evidence="2">Z6</strain>
    </source>
</reference>
<dbReference type="EMBL" id="LWDV01000003">
    <property type="protein sequence ID" value="OCL28646.1"/>
    <property type="molecule type" value="Genomic_DNA"/>
</dbReference>
<name>A0A1C0ADG1_9FIRM</name>
<dbReference type="RefSeq" id="WP_068714382.1">
    <property type="nucleotide sequence ID" value="NZ_LWDV01000003.1"/>
</dbReference>
<reference evidence="1 2" key="2">
    <citation type="submission" date="2016-08" db="EMBL/GenBank/DDBJ databases">
        <title>Orenia metallireducens sp. nov. strain Z6, a Novel Metal-reducing Firmicute from the Deep Subsurface.</title>
        <authorList>
            <person name="Maxim B.I."/>
            <person name="Kenneth K."/>
            <person name="Flynn T.M."/>
            <person name="Oloughlin E.J."/>
            <person name="Locke R.A."/>
            <person name="Weber J.R."/>
            <person name="Egan S.M."/>
            <person name="Mackie R.I."/>
            <person name="Cann I.K."/>
        </authorList>
    </citation>
    <scope>NUCLEOTIDE SEQUENCE [LARGE SCALE GENOMIC DNA]</scope>
    <source>
        <strain evidence="1 2">Z6</strain>
    </source>
</reference>
<protein>
    <submittedName>
        <fullName evidence="1">Uncharacterized protein</fullName>
    </submittedName>
</protein>
<keyword evidence="2" id="KW-1185">Reference proteome</keyword>
<organism evidence="1 2">
    <name type="scientific">Orenia metallireducens</name>
    <dbReference type="NCBI Taxonomy" id="1413210"/>
    <lineage>
        <taxon>Bacteria</taxon>
        <taxon>Bacillati</taxon>
        <taxon>Bacillota</taxon>
        <taxon>Clostridia</taxon>
        <taxon>Halanaerobiales</taxon>
        <taxon>Halobacteroidaceae</taxon>
        <taxon>Orenia</taxon>
    </lineage>
</organism>
<accession>A0A1C0ADG1</accession>
<proteinExistence type="predicted"/>
<gene>
    <name evidence="1" type="ORF">U472_00375</name>
</gene>
<comment type="caution">
    <text evidence="1">The sequence shown here is derived from an EMBL/GenBank/DDBJ whole genome shotgun (WGS) entry which is preliminary data.</text>
</comment>